<keyword evidence="3" id="KW-0675">Receptor</keyword>
<comment type="caution">
    <text evidence="3">The sequence shown here is derived from an EMBL/GenBank/DDBJ whole genome shotgun (WGS) entry which is preliminary data.</text>
</comment>
<evidence type="ECO:0000313" key="4">
    <source>
        <dbReference type="Proteomes" id="UP000530571"/>
    </source>
</evidence>
<dbReference type="NCBIfam" id="TIGR00787">
    <property type="entry name" value="dctP"/>
    <property type="match status" value="1"/>
</dbReference>
<feature type="chain" id="PRO_5030657336" evidence="2">
    <location>
        <begin position="24"/>
        <end position="327"/>
    </location>
</feature>
<sequence length="327" mass="35956">MRFISKLSLACSVAFISGGVAMAADTVTLQLAHDVDLEHSGQKVSEFVAKEVAELSGGKMKINIYPSGQMGSTRELMEILPDRGVDMTYISAGGLESFADIYSVLTLPYIFKDKDHYNAVVWGPIGKEIMESTRDKGYVAIGAYAAGSRSFYARDPITAYEDLQGKKLRVPPSPMLVAITEAVGALPTPIAFAESYTAIQQGVVDGAENNIPSFVSTRHFEVAKYFLEDEHSSFPDYLVVSTQTLDALTEEQRGWLLQAAKDAQGYQRELWEQMETENRQTAIEAGVTFTPVDKAPFQAAVKPIVDDFKASHPQYEDLMQRIQDAAN</sequence>
<dbReference type="Gene3D" id="3.40.190.170">
    <property type="entry name" value="Bacterial extracellular solute-binding protein, family 7"/>
    <property type="match status" value="1"/>
</dbReference>
<dbReference type="Proteomes" id="UP000530571">
    <property type="component" value="Unassembled WGS sequence"/>
</dbReference>
<evidence type="ECO:0000256" key="1">
    <source>
        <dbReference type="ARBA" id="ARBA00022729"/>
    </source>
</evidence>
<proteinExistence type="predicted"/>
<dbReference type="RefSeq" id="WP_183489299.1">
    <property type="nucleotide sequence ID" value="NZ_JACIDZ010000014.1"/>
</dbReference>
<dbReference type="AlphaFoldDB" id="A0A7W6KM30"/>
<keyword evidence="1 2" id="KW-0732">Signal</keyword>
<dbReference type="PANTHER" id="PTHR33376:SF2">
    <property type="entry name" value="DICARBOXYLATE-BINDING PERIPLASMIC PROTEIN"/>
    <property type="match status" value="1"/>
</dbReference>
<dbReference type="GO" id="GO:0030246">
    <property type="term" value="F:carbohydrate binding"/>
    <property type="evidence" value="ECO:0007669"/>
    <property type="project" value="TreeGrafter"/>
</dbReference>
<evidence type="ECO:0000256" key="2">
    <source>
        <dbReference type="SAM" id="SignalP"/>
    </source>
</evidence>
<dbReference type="InterPro" id="IPR018389">
    <property type="entry name" value="DctP_fam"/>
</dbReference>
<keyword evidence="4" id="KW-1185">Reference proteome</keyword>
<dbReference type="GO" id="GO:0030288">
    <property type="term" value="C:outer membrane-bounded periplasmic space"/>
    <property type="evidence" value="ECO:0007669"/>
    <property type="project" value="InterPro"/>
</dbReference>
<organism evidence="3 4">
    <name type="scientific">Martelella radicis</name>
    <dbReference type="NCBI Taxonomy" id="1397476"/>
    <lineage>
        <taxon>Bacteria</taxon>
        <taxon>Pseudomonadati</taxon>
        <taxon>Pseudomonadota</taxon>
        <taxon>Alphaproteobacteria</taxon>
        <taxon>Hyphomicrobiales</taxon>
        <taxon>Aurantimonadaceae</taxon>
        <taxon>Martelella</taxon>
    </lineage>
</organism>
<accession>A0A7W6KM30</accession>
<reference evidence="3 4" key="1">
    <citation type="submission" date="2020-08" db="EMBL/GenBank/DDBJ databases">
        <title>Genomic Encyclopedia of Type Strains, Phase IV (KMG-IV): sequencing the most valuable type-strain genomes for metagenomic binning, comparative biology and taxonomic classification.</title>
        <authorList>
            <person name="Goeker M."/>
        </authorList>
    </citation>
    <scope>NUCLEOTIDE SEQUENCE [LARGE SCALE GENOMIC DNA]</scope>
    <source>
        <strain evidence="3 4">DSM 28101</strain>
    </source>
</reference>
<dbReference type="InterPro" id="IPR038404">
    <property type="entry name" value="TRAP_DctP_sf"/>
</dbReference>
<evidence type="ECO:0000313" key="3">
    <source>
        <dbReference type="EMBL" id="MBB4123748.1"/>
    </source>
</evidence>
<gene>
    <name evidence="3" type="ORF">GGR30_003696</name>
</gene>
<dbReference type="Pfam" id="PF03480">
    <property type="entry name" value="DctP"/>
    <property type="match status" value="1"/>
</dbReference>
<dbReference type="GO" id="GO:0055085">
    <property type="term" value="P:transmembrane transport"/>
    <property type="evidence" value="ECO:0007669"/>
    <property type="project" value="InterPro"/>
</dbReference>
<dbReference type="CDD" id="cd13671">
    <property type="entry name" value="PBP2_TRAP_SBP_like_3"/>
    <property type="match status" value="1"/>
</dbReference>
<feature type="signal peptide" evidence="2">
    <location>
        <begin position="1"/>
        <end position="23"/>
    </location>
</feature>
<dbReference type="PIRSF" id="PIRSF006470">
    <property type="entry name" value="DctB"/>
    <property type="match status" value="1"/>
</dbReference>
<name>A0A7W6KM30_9HYPH</name>
<dbReference type="EMBL" id="JACIDZ010000014">
    <property type="protein sequence ID" value="MBB4123748.1"/>
    <property type="molecule type" value="Genomic_DNA"/>
</dbReference>
<dbReference type="InterPro" id="IPR004682">
    <property type="entry name" value="TRAP_DctP"/>
</dbReference>
<dbReference type="NCBIfam" id="NF037995">
    <property type="entry name" value="TRAP_S1"/>
    <property type="match status" value="1"/>
</dbReference>
<protein>
    <submittedName>
        <fullName evidence="3">Tripartite ATP-independent transporter DctP family solute receptor</fullName>
    </submittedName>
</protein>
<dbReference type="PANTHER" id="PTHR33376">
    <property type="match status" value="1"/>
</dbReference>